<reference evidence="3" key="1">
    <citation type="journal article" date="2019" name="Int. J. Syst. Evol. Microbiol.">
        <title>The Global Catalogue of Microorganisms (GCM) 10K type strain sequencing project: providing services to taxonomists for standard genome sequencing and annotation.</title>
        <authorList>
            <consortium name="The Broad Institute Genomics Platform"/>
            <consortium name="The Broad Institute Genome Sequencing Center for Infectious Disease"/>
            <person name="Wu L."/>
            <person name="Ma J."/>
        </authorList>
    </citation>
    <scope>NUCLEOTIDE SEQUENCE [LARGE SCALE GENOMIC DNA]</scope>
    <source>
        <strain evidence="3">CGMCC 4.7638</strain>
    </source>
</reference>
<name>A0ABW5ICI6_9PSEU</name>
<dbReference type="Pfam" id="PF13707">
    <property type="entry name" value="RloB"/>
    <property type="match status" value="1"/>
</dbReference>
<gene>
    <name evidence="2" type="ORF">ACFSUT_39995</name>
</gene>
<dbReference type="Proteomes" id="UP001597542">
    <property type="component" value="Unassembled WGS sequence"/>
</dbReference>
<dbReference type="InterPro" id="IPR025591">
    <property type="entry name" value="RloB"/>
</dbReference>
<comment type="caution">
    <text evidence="2">The sequence shown here is derived from an EMBL/GenBank/DDBJ whole genome shotgun (WGS) entry which is preliminary data.</text>
</comment>
<organism evidence="2 3">
    <name type="scientific">Amycolatopsis albidoflavus</name>
    <dbReference type="NCBI Taxonomy" id="102226"/>
    <lineage>
        <taxon>Bacteria</taxon>
        <taxon>Bacillati</taxon>
        <taxon>Actinomycetota</taxon>
        <taxon>Actinomycetes</taxon>
        <taxon>Pseudonocardiales</taxon>
        <taxon>Pseudonocardiaceae</taxon>
        <taxon>Amycolatopsis</taxon>
    </lineage>
</organism>
<proteinExistence type="predicted"/>
<feature type="compositionally biased region" description="Basic residues" evidence="1">
    <location>
        <begin position="1"/>
        <end position="16"/>
    </location>
</feature>
<sequence length="212" mass="23936">MSPRRTQAKSLKRATAKRPERRTIAVFTEGKNSEPDYVNGLKRLPHIARDVALNLELHPQHGVPLTLVRLAVERGKDPEIDECWCIFDVEWPRNHPHLETAVSLARKHGIGLAISNPCFEIWLVLHHKDFDKFCTTADIERASRALDKRAGKSIDASQYLPLRTQAVRRAVVLEKRHRRDGTRFPHDNPSSGMNAFLHAVEGDQPAAGPDCP</sequence>
<evidence type="ECO:0000313" key="2">
    <source>
        <dbReference type="EMBL" id="MFD2486512.1"/>
    </source>
</evidence>
<evidence type="ECO:0000256" key="1">
    <source>
        <dbReference type="SAM" id="MobiDB-lite"/>
    </source>
</evidence>
<feature type="region of interest" description="Disordered" evidence="1">
    <location>
        <begin position="1"/>
        <end position="22"/>
    </location>
</feature>
<protein>
    <submittedName>
        <fullName evidence="2">RloB family protein</fullName>
    </submittedName>
</protein>
<dbReference type="RefSeq" id="WP_344281341.1">
    <property type="nucleotide sequence ID" value="NZ_BAAAHV010000019.1"/>
</dbReference>
<keyword evidence="3" id="KW-1185">Reference proteome</keyword>
<evidence type="ECO:0000313" key="3">
    <source>
        <dbReference type="Proteomes" id="UP001597542"/>
    </source>
</evidence>
<dbReference type="EMBL" id="JBHUKQ010000022">
    <property type="protein sequence ID" value="MFD2486512.1"/>
    <property type="molecule type" value="Genomic_DNA"/>
</dbReference>
<accession>A0ABW5ICI6</accession>